<evidence type="ECO:0008006" key="3">
    <source>
        <dbReference type="Google" id="ProtNLM"/>
    </source>
</evidence>
<sequence>MTQLDSEMVRFTLVNQSLIADKFAPNIVIGVERGNSADSAAVYAHVKLLLIDMGGATDVVETAATVCGMPAQKLTYRQAGMGTQAERHLQTLHILTNFGDTPYLISATAQTTAPDNPTYQRDVSTMFDGFQVLAPASAQ</sequence>
<dbReference type="KEGG" id="madi:A7U43_28440"/>
<gene>
    <name evidence="1" type="ORF">A7U43_28440</name>
</gene>
<organism evidence="1 2">
    <name type="scientific">Mycobacterium adipatum</name>
    <dbReference type="NCBI Taxonomy" id="1682113"/>
    <lineage>
        <taxon>Bacteria</taxon>
        <taxon>Bacillati</taxon>
        <taxon>Actinomycetota</taxon>
        <taxon>Actinomycetes</taxon>
        <taxon>Mycobacteriales</taxon>
        <taxon>Mycobacteriaceae</taxon>
        <taxon>Mycobacterium</taxon>
    </lineage>
</organism>
<keyword evidence="1" id="KW-0614">Plasmid</keyword>
<geneLocation type="plasmid" evidence="2">
    <name>pmyc1</name>
</geneLocation>
<dbReference type="Gene3D" id="3.40.1000.10">
    <property type="entry name" value="Mog1/PsbP, alpha/beta/alpha sandwich"/>
    <property type="match status" value="1"/>
</dbReference>
<accession>A0A172UX74</accession>
<dbReference type="AlphaFoldDB" id="A0A172UX74"/>
<protein>
    <recommendedName>
        <fullName evidence="3">DUF1795 domain-containing protein</fullName>
    </recommendedName>
</protein>
<keyword evidence="2" id="KW-1185">Reference proteome</keyword>
<dbReference type="Proteomes" id="UP000077143">
    <property type="component" value="Plasmid pMYC1"/>
</dbReference>
<name>A0A172UX74_9MYCO</name>
<proteinExistence type="predicted"/>
<evidence type="ECO:0000313" key="2">
    <source>
        <dbReference type="Proteomes" id="UP000077143"/>
    </source>
</evidence>
<evidence type="ECO:0000313" key="1">
    <source>
        <dbReference type="EMBL" id="ANE83444.1"/>
    </source>
</evidence>
<dbReference type="EMBL" id="CP015597">
    <property type="protein sequence ID" value="ANE83444.1"/>
    <property type="molecule type" value="Genomic_DNA"/>
</dbReference>
<reference evidence="1 2" key="1">
    <citation type="submission" date="2016-05" db="EMBL/GenBank/DDBJ databases">
        <title>Complete genome sequence of a phthalic acid esters degrading Mycobacterium sp. YC-RL4.</title>
        <authorList>
            <person name="Ren L."/>
            <person name="Fan S."/>
            <person name="Ruth N."/>
            <person name="Jia Y."/>
            <person name="Wang J."/>
            <person name="Qiao C."/>
        </authorList>
    </citation>
    <scope>NUCLEOTIDE SEQUENCE [LARGE SCALE GENOMIC DNA]</scope>
    <source>
        <strain evidence="1 2">YC-RL4</strain>
        <plasmid evidence="2">pmyc1</plasmid>
    </source>
</reference>